<accession>A0AAV1DAI5</accession>
<proteinExistence type="predicted"/>
<protein>
    <submittedName>
        <fullName evidence="2">OLC1v1003653C1</fullName>
    </submittedName>
</protein>
<feature type="region of interest" description="Disordered" evidence="1">
    <location>
        <begin position="1"/>
        <end position="58"/>
    </location>
</feature>
<organism evidence="2 3">
    <name type="scientific">Oldenlandia corymbosa var. corymbosa</name>
    <dbReference type="NCBI Taxonomy" id="529605"/>
    <lineage>
        <taxon>Eukaryota</taxon>
        <taxon>Viridiplantae</taxon>
        <taxon>Streptophyta</taxon>
        <taxon>Embryophyta</taxon>
        <taxon>Tracheophyta</taxon>
        <taxon>Spermatophyta</taxon>
        <taxon>Magnoliopsida</taxon>
        <taxon>eudicotyledons</taxon>
        <taxon>Gunneridae</taxon>
        <taxon>Pentapetalae</taxon>
        <taxon>asterids</taxon>
        <taxon>lamiids</taxon>
        <taxon>Gentianales</taxon>
        <taxon>Rubiaceae</taxon>
        <taxon>Rubioideae</taxon>
        <taxon>Spermacoceae</taxon>
        <taxon>Hedyotis-Oldenlandia complex</taxon>
        <taxon>Oldenlandia</taxon>
    </lineage>
</organism>
<dbReference type="AlphaFoldDB" id="A0AAV1DAI5"/>
<evidence type="ECO:0000313" key="2">
    <source>
        <dbReference type="EMBL" id="CAI9104869.1"/>
    </source>
</evidence>
<dbReference type="EMBL" id="OX459122">
    <property type="protein sequence ID" value="CAI9104869.1"/>
    <property type="molecule type" value="Genomic_DNA"/>
</dbReference>
<evidence type="ECO:0000256" key="1">
    <source>
        <dbReference type="SAM" id="MobiDB-lite"/>
    </source>
</evidence>
<keyword evidence="3" id="KW-1185">Reference proteome</keyword>
<sequence length="97" mass="10559">MAIMQEEKLPKRKNSSPHLSGIVIKVKPQAKKARTDPTRATSSPEGTAHDSKTCDGDKVKTKVAENNIIRTELDQPHVVNSLGSLVSYSDGSDEDDE</sequence>
<dbReference type="Proteomes" id="UP001161247">
    <property type="component" value="Chromosome 5"/>
</dbReference>
<gene>
    <name evidence="2" type="ORF">OLC1_LOCUS13697</name>
</gene>
<name>A0AAV1DAI5_OLDCO</name>
<evidence type="ECO:0000313" key="3">
    <source>
        <dbReference type="Proteomes" id="UP001161247"/>
    </source>
</evidence>
<reference evidence="2" key="1">
    <citation type="submission" date="2023-03" db="EMBL/GenBank/DDBJ databases">
        <authorList>
            <person name="Julca I."/>
        </authorList>
    </citation>
    <scope>NUCLEOTIDE SEQUENCE</scope>
</reference>
<feature type="compositionally biased region" description="Basic and acidic residues" evidence="1">
    <location>
        <begin position="47"/>
        <end position="58"/>
    </location>
</feature>